<proteinExistence type="predicted"/>
<dbReference type="Proteomes" id="UP000321224">
    <property type="component" value="Unassembled WGS sequence"/>
</dbReference>
<dbReference type="EMBL" id="BJVY01000065">
    <property type="protein sequence ID" value="GEL75242.1"/>
    <property type="molecule type" value="Genomic_DNA"/>
</dbReference>
<evidence type="ECO:0000313" key="2">
    <source>
        <dbReference type="EMBL" id="GEL75242.1"/>
    </source>
</evidence>
<comment type="caution">
    <text evidence="2">The sequence shown here is derived from an EMBL/GenBank/DDBJ whole genome shotgun (WGS) entry which is preliminary data.</text>
</comment>
<dbReference type="AlphaFoldDB" id="A0A511HNR8"/>
<feature type="region of interest" description="Disordered" evidence="1">
    <location>
        <begin position="38"/>
        <end position="89"/>
    </location>
</feature>
<evidence type="ECO:0000313" key="3">
    <source>
        <dbReference type="Proteomes" id="UP000321224"/>
    </source>
</evidence>
<accession>A0A511HNR8</accession>
<evidence type="ECO:0000256" key="1">
    <source>
        <dbReference type="SAM" id="MobiDB-lite"/>
    </source>
</evidence>
<sequence length="238" mass="25844">MRLIITFLLGVVCGGIGVWQIKPDATPSPMENAAPLPAVATRQSPTPGPSTPAVRSKAPHTPSPVTPAPPSPHAAPGTTAQLESEKQTHVASLEEKLQLERALRALDQGEPVPAPASLDARFQEAALVESIGKALAQAGFEDASVSSIDCTEYPCIVYGEGMAGRDDFERLSETSAFSEYRTDRQQAFGWRMGGTDAPEKRYFGLALYSRDESPQRQEALNQRIQYRSRQMQQTLPRP</sequence>
<organism evidence="2 3">
    <name type="scientific">Myxococcus virescens</name>
    <dbReference type="NCBI Taxonomy" id="83456"/>
    <lineage>
        <taxon>Bacteria</taxon>
        <taxon>Pseudomonadati</taxon>
        <taxon>Myxococcota</taxon>
        <taxon>Myxococcia</taxon>
        <taxon>Myxococcales</taxon>
        <taxon>Cystobacterineae</taxon>
        <taxon>Myxococcaceae</taxon>
        <taxon>Myxococcus</taxon>
    </lineage>
</organism>
<dbReference type="RefSeq" id="WP_090492106.1">
    <property type="nucleotide sequence ID" value="NZ_BJVY01000065.1"/>
</dbReference>
<reference evidence="2 3" key="1">
    <citation type="submission" date="2019-07" db="EMBL/GenBank/DDBJ databases">
        <title>Whole genome shotgun sequence of Myxococcus virescens NBRC 100334.</title>
        <authorList>
            <person name="Hosoyama A."/>
            <person name="Uohara A."/>
            <person name="Ohji S."/>
            <person name="Ichikawa N."/>
        </authorList>
    </citation>
    <scope>NUCLEOTIDE SEQUENCE [LARGE SCALE GENOMIC DNA]</scope>
    <source>
        <strain evidence="2 3">NBRC 100334</strain>
    </source>
</reference>
<name>A0A511HNR8_9BACT</name>
<gene>
    <name evidence="2" type="ORF">MVI01_70260</name>
</gene>
<protein>
    <submittedName>
        <fullName evidence="2">Uncharacterized protein</fullName>
    </submittedName>
</protein>
<feature type="compositionally biased region" description="Pro residues" evidence="1">
    <location>
        <begin position="61"/>
        <end position="73"/>
    </location>
</feature>